<dbReference type="InterPro" id="IPR011043">
    <property type="entry name" value="Gal_Oxase/kelch_b-propeller"/>
</dbReference>
<dbReference type="AlphaFoldDB" id="A0A6J4IFT1"/>
<name>A0A6J4IFT1_9ACTN</name>
<evidence type="ECO:0000313" key="1">
    <source>
        <dbReference type="EMBL" id="CAA9250612.1"/>
    </source>
</evidence>
<proteinExistence type="predicted"/>
<dbReference type="SUPFAM" id="SSF50965">
    <property type="entry name" value="Galactose oxidase, central domain"/>
    <property type="match status" value="1"/>
</dbReference>
<dbReference type="InterPro" id="IPR015915">
    <property type="entry name" value="Kelch-typ_b-propeller"/>
</dbReference>
<sequence length="268" mass="27299">MADGRVWVIGGLTRAGATAVVESYDPATDTWAPGPPLPVAVHHAAAATYRGEIVVMGGFLASAALYDRPTDRVLALRGGAWVDLPRLSRPRGAAAAAVAGDMLVLAGGRDTAALLGPTEIFDGSGWRDAEAIPTRRDHLSAASDGRSVFTVGGRFLSPGAVSAALERFDPVTGGWERLPAMPTARGGQGAAMVGGRLVVAGGEDPSGAYGEVEAYDLVAQGWSDLPPLPTPRHGLSVERVGSELLALVGGTTFGVAPSTVAQSLTPVS</sequence>
<reference evidence="1" key="1">
    <citation type="submission" date="2020-02" db="EMBL/GenBank/DDBJ databases">
        <authorList>
            <person name="Meier V. D."/>
        </authorList>
    </citation>
    <scope>NUCLEOTIDE SEQUENCE</scope>
    <source>
        <strain evidence="1">AVDCRST_MAG10</strain>
    </source>
</reference>
<protein>
    <submittedName>
        <fullName evidence="1">Uncharacterized protein</fullName>
    </submittedName>
</protein>
<dbReference type="InterPro" id="IPR006652">
    <property type="entry name" value="Kelch_1"/>
</dbReference>
<accession>A0A6J4IFT1</accession>
<dbReference type="EMBL" id="CADCTB010000138">
    <property type="protein sequence ID" value="CAA9250612.1"/>
    <property type="molecule type" value="Genomic_DNA"/>
</dbReference>
<gene>
    <name evidence="1" type="ORF">AVDCRST_MAG10-2203</name>
</gene>
<organism evidence="1">
    <name type="scientific">uncultured Acidimicrobiales bacterium</name>
    <dbReference type="NCBI Taxonomy" id="310071"/>
    <lineage>
        <taxon>Bacteria</taxon>
        <taxon>Bacillati</taxon>
        <taxon>Actinomycetota</taxon>
        <taxon>Acidimicrobiia</taxon>
        <taxon>Acidimicrobiales</taxon>
        <taxon>environmental samples</taxon>
    </lineage>
</organism>
<dbReference type="Pfam" id="PF01344">
    <property type="entry name" value="Kelch_1"/>
    <property type="match status" value="2"/>
</dbReference>
<dbReference type="PANTHER" id="PTHR45632">
    <property type="entry name" value="LD33804P"/>
    <property type="match status" value="1"/>
</dbReference>
<dbReference type="Gene3D" id="2.120.10.80">
    <property type="entry name" value="Kelch-type beta propeller"/>
    <property type="match status" value="2"/>
</dbReference>
<dbReference type="PANTHER" id="PTHR45632:SF24">
    <property type="entry name" value="GALACTOSE OXIDASE"/>
    <property type="match status" value="1"/>
</dbReference>
<dbReference type="SMART" id="SM00612">
    <property type="entry name" value="Kelch"/>
    <property type="match status" value="4"/>
</dbReference>